<evidence type="ECO:0000256" key="2">
    <source>
        <dbReference type="ARBA" id="ARBA00023125"/>
    </source>
</evidence>
<dbReference type="SUPFAM" id="SSF53822">
    <property type="entry name" value="Periplasmic binding protein-like I"/>
    <property type="match status" value="1"/>
</dbReference>
<dbReference type="PANTHER" id="PTHR30146:SF153">
    <property type="entry name" value="LACTOSE OPERON REPRESSOR"/>
    <property type="match status" value="1"/>
</dbReference>
<dbReference type="SUPFAM" id="SSF47413">
    <property type="entry name" value="lambda repressor-like DNA-binding domains"/>
    <property type="match status" value="1"/>
</dbReference>
<dbReference type="RefSeq" id="WP_316025695.1">
    <property type="nucleotide sequence ID" value="NZ_JAWDIO010000002.1"/>
</dbReference>
<name>A0ABU3SVQ6_9ALTE</name>
<gene>
    <name evidence="5" type="ORF">RS130_09090</name>
</gene>
<sequence>MKQSKRAGIKDVAELAGVSNMTVSRVLNGTVKVSEEKRKAVLTAVEKLDYKPDLAARRLGGNKSYMLGLLYQDLDISYVSKFLLNALKSSRDQGFHLIPNEIDGDIEKSLSSVVDLIEITRIDGLILLPPVSDNQQIIDVLKKHQTPFVRITPDSHFDLSPYICIDDYMVGYKMTEHLINLGHKKVAHIMGNTKQGTSHLRCQGFVDALHTNHLSAPEEFIVEGTYTFDSGVEAAKKLLNLANRPSAIFASNDEMAAAVILVANNLGIAIPEQLSVAGVDDAQLAVTLSPNLTTIKQPIAQMAELAVKLLAKGADNLKMKERISTAIS</sequence>
<dbReference type="GO" id="GO:0003677">
    <property type="term" value="F:DNA binding"/>
    <property type="evidence" value="ECO:0007669"/>
    <property type="project" value="UniProtKB-KW"/>
</dbReference>
<dbReference type="Pfam" id="PF00356">
    <property type="entry name" value="LacI"/>
    <property type="match status" value="1"/>
</dbReference>
<dbReference type="Pfam" id="PF13377">
    <property type="entry name" value="Peripla_BP_3"/>
    <property type="match status" value="1"/>
</dbReference>
<evidence type="ECO:0000313" key="6">
    <source>
        <dbReference type="Proteomes" id="UP001247805"/>
    </source>
</evidence>
<dbReference type="PANTHER" id="PTHR30146">
    <property type="entry name" value="LACI-RELATED TRANSCRIPTIONAL REPRESSOR"/>
    <property type="match status" value="1"/>
</dbReference>
<organism evidence="5 6">
    <name type="scientific">Paraglaciecola aquimarina</name>
    <dbReference type="NCBI Taxonomy" id="1235557"/>
    <lineage>
        <taxon>Bacteria</taxon>
        <taxon>Pseudomonadati</taxon>
        <taxon>Pseudomonadota</taxon>
        <taxon>Gammaproteobacteria</taxon>
        <taxon>Alteromonadales</taxon>
        <taxon>Alteromonadaceae</taxon>
        <taxon>Paraglaciecola</taxon>
    </lineage>
</organism>
<dbReference type="PROSITE" id="PS00356">
    <property type="entry name" value="HTH_LACI_1"/>
    <property type="match status" value="1"/>
</dbReference>
<dbReference type="Gene3D" id="3.40.50.2300">
    <property type="match status" value="2"/>
</dbReference>
<keyword evidence="3" id="KW-0804">Transcription</keyword>
<dbReference type="EMBL" id="JAWDIO010000002">
    <property type="protein sequence ID" value="MDU0354071.1"/>
    <property type="molecule type" value="Genomic_DNA"/>
</dbReference>
<evidence type="ECO:0000256" key="3">
    <source>
        <dbReference type="ARBA" id="ARBA00023163"/>
    </source>
</evidence>
<reference evidence="5 6" key="1">
    <citation type="submission" date="2023-10" db="EMBL/GenBank/DDBJ databases">
        <title>Glaciecola aquimarina strain GGW-M5 nov., isolated from a coastal seawater.</title>
        <authorList>
            <person name="Bayburt H."/>
            <person name="Kim J.M."/>
            <person name="Choi B.J."/>
            <person name="Jeon C.O."/>
        </authorList>
    </citation>
    <scope>NUCLEOTIDE SEQUENCE [LARGE SCALE GENOMIC DNA]</scope>
    <source>
        <strain evidence="5 6">KCTC 32108</strain>
    </source>
</reference>
<dbReference type="SMART" id="SM00354">
    <property type="entry name" value="HTH_LACI"/>
    <property type="match status" value="1"/>
</dbReference>
<feature type="domain" description="HTH lacI-type" evidence="4">
    <location>
        <begin position="7"/>
        <end position="61"/>
    </location>
</feature>
<dbReference type="Gene3D" id="1.10.260.40">
    <property type="entry name" value="lambda repressor-like DNA-binding domains"/>
    <property type="match status" value="1"/>
</dbReference>
<dbReference type="InterPro" id="IPR000843">
    <property type="entry name" value="HTH_LacI"/>
</dbReference>
<dbReference type="PRINTS" id="PR00036">
    <property type="entry name" value="HTHLACI"/>
</dbReference>
<comment type="caution">
    <text evidence="5">The sequence shown here is derived from an EMBL/GenBank/DDBJ whole genome shotgun (WGS) entry which is preliminary data.</text>
</comment>
<dbReference type="InterPro" id="IPR010982">
    <property type="entry name" value="Lambda_DNA-bd_dom_sf"/>
</dbReference>
<evidence type="ECO:0000256" key="1">
    <source>
        <dbReference type="ARBA" id="ARBA00023015"/>
    </source>
</evidence>
<dbReference type="CDD" id="cd01545">
    <property type="entry name" value="PBP1_SalR"/>
    <property type="match status" value="1"/>
</dbReference>
<proteinExistence type="predicted"/>
<evidence type="ECO:0000259" key="4">
    <source>
        <dbReference type="PROSITE" id="PS50932"/>
    </source>
</evidence>
<protein>
    <submittedName>
        <fullName evidence="5">LacI family DNA-binding transcriptional regulator</fullName>
    </submittedName>
</protein>
<evidence type="ECO:0000313" key="5">
    <source>
        <dbReference type="EMBL" id="MDU0354071.1"/>
    </source>
</evidence>
<keyword evidence="1" id="KW-0805">Transcription regulation</keyword>
<dbReference type="PROSITE" id="PS50932">
    <property type="entry name" value="HTH_LACI_2"/>
    <property type="match status" value="1"/>
</dbReference>
<dbReference type="InterPro" id="IPR046335">
    <property type="entry name" value="LacI/GalR-like_sensor"/>
</dbReference>
<accession>A0ABU3SVQ6</accession>
<dbReference type="CDD" id="cd01392">
    <property type="entry name" value="HTH_LacI"/>
    <property type="match status" value="1"/>
</dbReference>
<keyword evidence="2 5" id="KW-0238">DNA-binding</keyword>
<dbReference type="Proteomes" id="UP001247805">
    <property type="component" value="Unassembled WGS sequence"/>
</dbReference>
<keyword evidence="6" id="KW-1185">Reference proteome</keyword>
<dbReference type="InterPro" id="IPR028082">
    <property type="entry name" value="Peripla_BP_I"/>
</dbReference>